<feature type="DNA-binding region" description="DM" evidence="5">
    <location>
        <begin position="12"/>
        <end position="57"/>
    </location>
</feature>
<organism evidence="10 12">
    <name type="scientific">Bursaphelenchus xylophilus</name>
    <name type="common">Pinewood nematode worm</name>
    <name type="synonym">Aphelenchoides xylophilus</name>
    <dbReference type="NCBI Taxonomy" id="6326"/>
    <lineage>
        <taxon>Eukaryota</taxon>
        <taxon>Metazoa</taxon>
        <taxon>Ecdysozoa</taxon>
        <taxon>Nematoda</taxon>
        <taxon>Chromadorea</taxon>
        <taxon>Rhabditida</taxon>
        <taxon>Tylenchina</taxon>
        <taxon>Tylenchomorpha</taxon>
        <taxon>Aphelenchoidea</taxon>
        <taxon>Aphelenchoididae</taxon>
        <taxon>Bursaphelenchus</taxon>
    </lineage>
</organism>
<evidence type="ECO:0000313" key="9">
    <source>
        <dbReference type="EMBL" id="CAG9126878.1"/>
    </source>
</evidence>
<accession>A0A1I7SAQ8</accession>
<gene>
    <name evidence="8" type="ORF">BXYJ_LOCUS13299</name>
</gene>
<protein>
    <submittedName>
        <fullName evidence="8">(pine wood nematode) hypothetical protein</fullName>
    </submittedName>
    <submittedName>
        <fullName evidence="12">DM domain-containing protein</fullName>
    </submittedName>
</protein>
<keyword evidence="3 5" id="KW-0238">DNA-binding</keyword>
<dbReference type="GO" id="GO:0046872">
    <property type="term" value="F:metal ion binding"/>
    <property type="evidence" value="ECO:0007669"/>
    <property type="project" value="UniProtKB-KW"/>
</dbReference>
<keyword evidence="1 5" id="KW-0479">Metal-binding</keyword>
<proteinExistence type="predicted"/>
<dbReference type="Proteomes" id="UP000659654">
    <property type="component" value="Unassembled WGS sequence"/>
</dbReference>
<dbReference type="PROSITE" id="PS40000">
    <property type="entry name" value="DM_1"/>
    <property type="match status" value="1"/>
</dbReference>
<evidence type="ECO:0000256" key="5">
    <source>
        <dbReference type="PROSITE-ProRule" id="PRU00070"/>
    </source>
</evidence>
<feature type="compositionally biased region" description="Polar residues" evidence="6">
    <location>
        <begin position="60"/>
        <end position="80"/>
    </location>
</feature>
<dbReference type="GO" id="GO:0005634">
    <property type="term" value="C:nucleus"/>
    <property type="evidence" value="ECO:0007669"/>
    <property type="project" value="UniProtKB-SubCell"/>
</dbReference>
<dbReference type="InterPro" id="IPR001275">
    <property type="entry name" value="DM_DNA-bd"/>
</dbReference>
<dbReference type="WBParaSite" id="BXY_1010500.1">
    <property type="protein sequence ID" value="BXY_1010500.1"/>
    <property type="gene ID" value="BXY_1010500"/>
</dbReference>
<reference evidence="12" key="1">
    <citation type="submission" date="2016-11" db="UniProtKB">
        <authorList>
            <consortium name="WormBaseParasite"/>
        </authorList>
    </citation>
    <scope>IDENTIFICATION</scope>
</reference>
<keyword evidence="2 5" id="KW-0862">Zinc</keyword>
<reference evidence="9" key="2">
    <citation type="submission" date="2020-08" db="EMBL/GenBank/DDBJ databases">
        <authorList>
            <person name="Kikuchi T."/>
        </authorList>
    </citation>
    <scope>NUCLEOTIDE SEQUENCE</scope>
    <source>
        <strain evidence="8">Ka4C1</strain>
    </source>
</reference>
<dbReference type="AlphaFoldDB" id="A0A1I7SAQ8"/>
<dbReference type="SUPFAM" id="SSF82927">
    <property type="entry name" value="Cysteine-rich DNA binding domain, (DM domain)"/>
    <property type="match status" value="1"/>
</dbReference>
<dbReference type="Proteomes" id="UP000095284">
    <property type="component" value="Unplaced"/>
</dbReference>
<comment type="subcellular location">
    <subcellularLocation>
        <location evidence="5">Nucleus</location>
    </subcellularLocation>
</comment>
<dbReference type="Gene3D" id="4.10.1040.10">
    <property type="entry name" value="DM DNA-binding domain"/>
    <property type="match status" value="1"/>
</dbReference>
<dbReference type="OrthoDB" id="6162476at2759"/>
<dbReference type="PROSITE" id="PS50809">
    <property type="entry name" value="DM_2"/>
    <property type="match status" value="1"/>
</dbReference>
<name>A0A1I7SAQ8_BURXY</name>
<evidence type="ECO:0000256" key="2">
    <source>
        <dbReference type="ARBA" id="ARBA00022833"/>
    </source>
</evidence>
<dbReference type="SMART" id="SM00301">
    <property type="entry name" value="DM"/>
    <property type="match status" value="1"/>
</dbReference>
<dbReference type="Proteomes" id="UP000582659">
    <property type="component" value="Unassembled WGS sequence"/>
</dbReference>
<dbReference type="EMBL" id="CAJFCV020000005">
    <property type="protein sequence ID" value="CAG9126878.1"/>
    <property type="molecule type" value="Genomic_DNA"/>
</dbReference>
<evidence type="ECO:0000256" key="4">
    <source>
        <dbReference type="ARBA" id="ARBA00023242"/>
    </source>
</evidence>
<evidence type="ECO:0000256" key="6">
    <source>
        <dbReference type="SAM" id="MobiDB-lite"/>
    </source>
</evidence>
<evidence type="ECO:0000313" key="11">
    <source>
        <dbReference type="Proteomes" id="UP000659654"/>
    </source>
</evidence>
<dbReference type="GO" id="GO:0006355">
    <property type="term" value="P:regulation of DNA-templated transcription"/>
    <property type="evidence" value="ECO:0007669"/>
    <property type="project" value="InterPro"/>
</dbReference>
<evidence type="ECO:0000256" key="3">
    <source>
        <dbReference type="ARBA" id="ARBA00023125"/>
    </source>
</evidence>
<evidence type="ECO:0000259" key="7">
    <source>
        <dbReference type="PROSITE" id="PS50809"/>
    </source>
</evidence>
<dbReference type="Pfam" id="PF00751">
    <property type="entry name" value="DM"/>
    <property type="match status" value="1"/>
</dbReference>
<keyword evidence="4 5" id="KW-0539">Nucleus</keyword>
<dbReference type="InterPro" id="IPR036407">
    <property type="entry name" value="DM_DNA-bd_sf"/>
</dbReference>
<dbReference type="EMBL" id="CAJFDI010000005">
    <property type="protein sequence ID" value="CAD5233208.1"/>
    <property type="molecule type" value="Genomic_DNA"/>
</dbReference>
<feature type="domain" description="DM" evidence="7">
    <location>
        <begin position="12"/>
        <end position="57"/>
    </location>
</feature>
<sequence>MQARLPTSVQKCVKCRQHRIIVPYKNHRNVCPYIDCKCSKCMMVDNYRMRYHRNKRRTSAECSESSSIQGSPLNEPSSVQNPPVSINICNQSPTTEPIDVSGFHILKIDPIPLRNFNIDPDSVQHSPLQEALLQALLAQNLAHSKTSFSTPTAPFLETPNTVPTAEINNTTLAFVYVNNGMQGLFSHPS</sequence>
<evidence type="ECO:0000313" key="12">
    <source>
        <dbReference type="WBParaSite" id="BXY_1010500.1"/>
    </source>
</evidence>
<dbReference type="GO" id="GO:0043565">
    <property type="term" value="F:sequence-specific DNA binding"/>
    <property type="evidence" value="ECO:0007669"/>
    <property type="project" value="InterPro"/>
</dbReference>
<evidence type="ECO:0000256" key="1">
    <source>
        <dbReference type="ARBA" id="ARBA00022723"/>
    </source>
</evidence>
<evidence type="ECO:0000313" key="10">
    <source>
        <dbReference type="Proteomes" id="UP000095284"/>
    </source>
</evidence>
<keyword evidence="11" id="KW-1185">Reference proteome</keyword>
<feature type="region of interest" description="Disordered" evidence="6">
    <location>
        <begin position="56"/>
        <end position="80"/>
    </location>
</feature>
<evidence type="ECO:0000313" key="8">
    <source>
        <dbReference type="EMBL" id="CAD5233208.1"/>
    </source>
</evidence>